<feature type="chain" id="PRO_5045577726" evidence="1">
    <location>
        <begin position="29"/>
        <end position="108"/>
    </location>
</feature>
<evidence type="ECO:0000256" key="1">
    <source>
        <dbReference type="SAM" id="SignalP"/>
    </source>
</evidence>
<protein>
    <submittedName>
        <fullName evidence="2">Uncharacterized protein</fullName>
    </submittedName>
</protein>
<evidence type="ECO:0000313" key="3">
    <source>
        <dbReference type="Proteomes" id="UP001620460"/>
    </source>
</evidence>
<dbReference type="EMBL" id="JADIKM010000006">
    <property type="protein sequence ID" value="MFK2905844.1"/>
    <property type="molecule type" value="Genomic_DNA"/>
</dbReference>
<feature type="signal peptide" evidence="1">
    <location>
        <begin position="1"/>
        <end position="28"/>
    </location>
</feature>
<evidence type="ECO:0000313" key="2">
    <source>
        <dbReference type="EMBL" id="MFK2905844.1"/>
    </source>
</evidence>
<dbReference type="RefSeq" id="WP_404635639.1">
    <property type="nucleotide sequence ID" value="NZ_JADIKM010000006.1"/>
</dbReference>
<dbReference type="Proteomes" id="UP001620460">
    <property type="component" value="Unassembled WGS sequence"/>
</dbReference>
<proteinExistence type="predicted"/>
<gene>
    <name evidence="2" type="ORF">ISP17_17930</name>
</gene>
<sequence length="108" mass="10684">MLTPLRHLLIRGLAAALVLASLPLAAQGADGRTRFTVRIDPQAAAVVRAWRAAHGLSTEGAPALAMEAGLSSPAAAFEQHCRQAGGSVAASASDAAGQAAATAGSVCI</sequence>
<accession>A0ABW8JZG1</accession>
<reference evidence="2 3" key="1">
    <citation type="submission" date="2020-10" db="EMBL/GenBank/DDBJ databases">
        <title>Phylogeny of dyella-like bacteria.</title>
        <authorList>
            <person name="Fu J."/>
        </authorList>
    </citation>
    <scope>NUCLEOTIDE SEQUENCE [LARGE SCALE GENOMIC DNA]</scope>
    <source>
        <strain evidence="2 3">Gsoil3046</strain>
    </source>
</reference>
<comment type="caution">
    <text evidence="2">The sequence shown here is derived from an EMBL/GenBank/DDBJ whole genome shotgun (WGS) entry which is preliminary data.</text>
</comment>
<keyword evidence="1" id="KW-0732">Signal</keyword>
<organism evidence="2 3">
    <name type="scientific">Dyella ginsengisoli</name>
    <dbReference type="NCBI Taxonomy" id="363848"/>
    <lineage>
        <taxon>Bacteria</taxon>
        <taxon>Pseudomonadati</taxon>
        <taxon>Pseudomonadota</taxon>
        <taxon>Gammaproteobacteria</taxon>
        <taxon>Lysobacterales</taxon>
        <taxon>Rhodanobacteraceae</taxon>
        <taxon>Dyella</taxon>
    </lineage>
</organism>
<keyword evidence="3" id="KW-1185">Reference proteome</keyword>
<name>A0ABW8JZG1_9GAMM</name>